<evidence type="ECO:0008006" key="6">
    <source>
        <dbReference type="Google" id="ProtNLM"/>
    </source>
</evidence>
<dbReference type="EMBL" id="AWFH01000012">
    <property type="protein sequence ID" value="KCZ61698.1"/>
    <property type="molecule type" value="Genomic_DNA"/>
</dbReference>
<dbReference type="PATRIC" id="fig|1280948.3.peg.1607"/>
<protein>
    <recommendedName>
        <fullName evidence="6">Lipoprotein</fullName>
    </recommendedName>
</protein>
<reference evidence="2 5" key="2">
    <citation type="journal article" date="2018" name="Nat. Biotechnol.">
        <title>A standardized bacterial taxonomy based on genome phylogeny substantially revises the tree of life.</title>
        <authorList>
            <person name="Parks D.H."/>
            <person name="Chuvochina M."/>
            <person name="Waite D.W."/>
            <person name="Rinke C."/>
            <person name="Skarshewski A."/>
            <person name="Chaumeil P.A."/>
            <person name="Hugenholtz P."/>
        </authorList>
    </citation>
    <scope>NUCLEOTIDE SEQUENCE [LARGE SCALE GENOMIC DNA]</scope>
    <source>
        <strain evidence="2">UBA8557</strain>
    </source>
</reference>
<dbReference type="RefSeq" id="WP_035550859.1">
    <property type="nucleotide sequence ID" value="NZ_AWFH01000012.1"/>
</dbReference>
<proteinExistence type="predicted"/>
<evidence type="ECO:0000313" key="5">
    <source>
        <dbReference type="Proteomes" id="UP000259173"/>
    </source>
</evidence>
<feature type="chain" id="PRO_5044537986" description="Lipoprotein" evidence="1">
    <location>
        <begin position="22"/>
        <end position="148"/>
    </location>
</feature>
<evidence type="ECO:0000313" key="3">
    <source>
        <dbReference type="EMBL" id="KCZ61698.1"/>
    </source>
</evidence>
<keyword evidence="1" id="KW-0732">Signal</keyword>
<dbReference type="OrthoDB" id="7618991at2"/>
<evidence type="ECO:0000313" key="4">
    <source>
        <dbReference type="Proteomes" id="UP000024547"/>
    </source>
</evidence>
<evidence type="ECO:0000313" key="2">
    <source>
        <dbReference type="EMBL" id="HAE94458.1"/>
    </source>
</evidence>
<dbReference type="Proteomes" id="UP000024547">
    <property type="component" value="Unassembled WGS sequence"/>
</dbReference>
<evidence type="ECO:0000256" key="1">
    <source>
        <dbReference type="SAM" id="SignalP"/>
    </source>
</evidence>
<gene>
    <name evidence="2" type="ORF">DCG65_07850</name>
    <name evidence="3" type="ORF">HY36_03890</name>
</gene>
<accession>A0A059E239</accession>
<name>A0A059E239_9PROT</name>
<dbReference type="AlphaFoldDB" id="A0A059E239"/>
<dbReference type="EMBL" id="DMBR01000236">
    <property type="protein sequence ID" value="HAE94458.1"/>
    <property type="molecule type" value="Genomic_DNA"/>
</dbReference>
<organism evidence="3 4">
    <name type="scientific">Hyphomonas atlantica</name>
    <dbReference type="NCBI Taxonomy" id="1280948"/>
    <lineage>
        <taxon>Bacteria</taxon>
        <taxon>Pseudomonadati</taxon>
        <taxon>Pseudomonadota</taxon>
        <taxon>Alphaproteobacteria</taxon>
        <taxon>Hyphomonadales</taxon>
        <taxon>Hyphomonadaceae</taxon>
        <taxon>Hyphomonas</taxon>
    </lineage>
</organism>
<feature type="signal peptide" evidence="1">
    <location>
        <begin position="1"/>
        <end position="21"/>
    </location>
</feature>
<comment type="caution">
    <text evidence="3">The sequence shown here is derived from an EMBL/GenBank/DDBJ whole genome shotgun (WGS) entry which is preliminary data.</text>
</comment>
<dbReference type="STRING" id="1280948.HY36_03890"/>
<reference evidence="3 4" key="1">
    <citation type="journal article" date="2014" name="Antonie Van Leeuwenhoek">
        <title>Hyphomonas beringensis sp. nov. and Hyphomonas chukchiensis sp. nov., isolated from surface seawater of the Bering Sea and Chukchi Sea.</title>
        <authorList>
            <person name="Li C."/>
            <person name="Lai Q."/>
            <person name="Li G."/>
            <person name="Dong C."/>
            <person name="Wang J."/>
            <person name="Liao Y."/>
            <person name="Shao Z."/>
        </authorList>
    </citation>
    <scope>NUCLEOTIDE SEQUENCE [LARGE SCALE GENOMIC DNA]</scope>
    <source>
        <strain evidence="3 4">22II1-22F38</strain>
    </source>
</reference>
<keyword evidence="4" id="KW-1185">Reference proteome</keyword>
<dbReference type="eggNOG" id="ENOG502ZRAX">
    <property type="taxonomic scope" value="Bacteria"/>
</dbReference>
<sequence>MNRLIAAFALATCPLAACVTAPEPCTQEWVEYKTDHILGEFASDNRGLINDLKRITNDEGDLNTFATMRLMSRTDDLQNFADSFQNVVLPELELALVECGQSEQFAPALTGFLRDEGVDEEALQWVAPIIGLMQQLREDEVGNSSQVM</sequence>
<dbReference type="Proteomes" id="UP000259173">
    <property type="component" value="Unassembled WGS sequence"/>
</dbReference>
<dbReference type="GeneID" id="92498508"/>